<reference evidence="1" key="1">
    <citation type="journal article" date="2021" name="Nat. Commun.">
        <title>Genetic determinants of endophytism in the Arabidopsis root mycobiome.</title>
        <authorList>
            <person name="Mesny F."/>
            <person name="Miyauchi S."/>
            <person name="Thiergart T."/>
            <person name="Pickel B."/>
            <person name="Atanasova L."/>
            <person name="Karlsson M."/>
            <person name="Huettel B."/>
            <person name="Barry K.W."/>
            <person name="Haridas S."/>
            <person name="Chen C."/>
            <person name="Bauer D."/>
            <person name="Andreopoulos W."/>
            <person name="Pangilinan J."/>
            <person name="LaButti K."/>
            <person name="Riley R."/>
            <person name="Lipzen A."/>
            <person name="Clum A."/>
            <person name="Drula E."/>
            <person name="Henrissat B."/>
            <person name="Kohler A."/>
            <person name="Grigoriev I.V."/>
            <person name="Martin F.M."/>
            <person name="Hacquard S."/>
        </authorList>
    </citation>
    <scope>NUCLEOTIDE SEQUENCE</scope>
    <source>
        <strain evidence="1">MPI-CAGE-CH-0230</strain>
    </source>
</reference>
<organism evidence="1 2">
    <name type="scientific">Microdochium trichocladiopsis</name>
    <dbReference type="NCBI Taxonomy" id="1682393"/>
    <lineage>
        <taxon>Eukaryota</taxon>
        <taxon>Fungi</taxon>
        <taxon>Dikarya</taxon>
        <taxon>Ascomycota</taxon>
        <taxon>Pezizomycotina</taxon>
        <taxon>Sordariomycetes</taxon>
        <taxon>Xylariomycetidae</taxon>
        <taxon>Xylariales</taxon>
        <taxon>Microdochiaceae</taxon>
        <taxon>Microdochium</taxon>
    </lineage>
</organism>
<accession>A0A9P8YG51</accession>
<evidence type="ECO:0000313" key="2">
    <source>
        <dbReference type="Proteomes" id="UP000756346"/>
    </source>
</evidence>
<protein>
    <submittedName>
        <fullName evidence="1">Uncharacterized protein</fullName>
    </submittedName>
</protein>
<gene>
    <name evidence="1" type="ORF">B0I36DRAFT_66269</name>
</gene>
<dbReference type="RefSeq" id="XP_046016561.1">
    <property type="nucleotide sequence ID" value="XM_046163178.1"/>
</dbReference>
<name>A0A9P8YG51_9PEZI</name>
<evidence type="ECO:0000313" key="1">
    <source>
        <dbReference type="EMBL" id="KAH7037440.1"/>
    </source>
</evidence>
<keyword evidence="2" id="KW-1185">Reference proteome</keyword>
<dbReference type="EMBL" id="JAGTJQ010000002">
    <property type="protein sequence ID" value="KAH7037440.1"/>
    <property type="molecule type" value="Genomic_DNA"/>
</dbReference>
<comment type="caution">
    <text evidence="1">The sequence shown here is derived from an EMBL/GenBank/DDBJ whole genome shotgun (WGS) entry which is preliminary data.</text>
</comment>
<dbReference type="Proteomes" id="UP000756346">
    <property type="component" value="Unassembled WGS sequence"/>
</dbReference>
<dbReference type="AlphaFoldDB" id="A0A9P8YG51"/>
<proteinExistence type="predicted"/>
<sequence length="182" mass="20096">MGKCIPHLDASGPDLKWMTNQPDNQACEAAQAQTDDIVSYSRPRRAHELIKHRDLELCQPAIRLWRQSSSLQQPSWLGKPPFICATQGAQRLINAKALPLSPPPRFVISITDRRTPCKGLPVVSHSHDQLKRLMGPVLQPRTPADVVLSAVAVSTRILKCCSPCQSHPLCDSKSETANSIRP</sequence>
<dbReference type="GeneID" id="70192724"/>